<dbReference type="CDD" id="cd07328">
    <property type="entry name" value="M48_Ste24p_like"/>
    <property type="match status" value="1"/>
</dbReference>
<keyword evidence="15" id="KW-1185">Reference proteome</keyword>
<sequence length="616" mass="65688">MTSAFRALICACMLAGFYLVGLVELSLVIGLIVWVSIATSPFVAKLFAGALLGAFGAMAVAAWRAMRAKPEPPQGLPVGRADAPLLWSTVEDLAREAGTRAPDEIRLVPDVNAAVTEDSRLLGLVGGRRYLYLGLPLLQAMRVDQLRSVIAHELGHYSGQHTRLGGVAYRGRLAIAGTVGGIGGANPIGWGFKAYANLYLLVDNALTRRQEHEADRTAVRVAGRTAAASALHDIPVLDAAWGFFFDSYVAAGWEYGYLPDDLFGGFAQLVAARQEEIAALREKAPPGERSKWDTHPPVAERIAAIMAAPEAPEAADPRPAGVLLTDPVAAGRAMQQTMVEVGDRTVLPWPEFTHAALTARMQRGADRILRSATRTAGVTEPGLPGILAAVAAGRSTDLAAPFFPDATRRELGARFAEPLAALLELAAVRSGVARWRHSWSAPAELLYRDGTPLELGEIADRAVAPGGLDEALRRLAALGIDPGTVTQVDRSESAIGARIIAGIANCKVDDVPHDVFALTNGFVFVADPGDADEGKRRLRELASAAPAAELAARNRFLPYEEIATARVIKEVPLRAELTLHGGTTVVVREQWSSETISKKCQDAFAEIIEGLAEETR</sequence>
<organism evidence="14 15">
    <name type="scientific">Actinomadura craniellae</name>
    <dbReference type="NCBI Taxonomy" id="2231787"/>
    <lineage>
        <taxon>Bacteria</taxon>
        <taxon>Bacillati</taxon>
        <taxon>Actinomycetota</taxon>
        <taxon>Actinomycetes</taxon>
        <taxon>Streptosporangiales</taxon>
        <taxon>Thermomonosporaceae</taxon>
        <taxon>Actinomadura</taxon>
    </lineage>
</organism>
<gene>
    <name evidence="14" type="ORF">DPM19_32610</name>
</gene>
<evidence type="ECO:0000256" key="5">
    <source>
        <dbReference type="ARBA" id="ARBA00022692"/>
    </source>
</evidence>
<dbReference type="InterPro" id="IPR050083">
    <property type="entry name" value="HtpX_protease"/>
</dbReference>
<keyword evidence="11 12" id="KW-0472">Membrane</keyword>
<reference evidence="14 15" key="1">
    <citation type="submission" date="2018-06" db="EMBL/GenBank/DDBJ databases">
        <title>Actinomadura craniellae sp. nov. isolated from marine sponge Craniella sp.</title>
        <authorList>
            <person name="Li L."/>
            <person name="Xu Q.H."/>
            <person name="Lin H.W."/>
            <person name="Lu Y.H."/>
        </authorList>
    </citation>
    <scope>NUCLEOTIDE SEQUENCE [LARGE SCALE GENOMIC DNA]</scope>
    <source>
        <strain evidence="14 15">LHW63021</strain>
    </source>
</reference>
<evidence type="ECO:0000256" key="8">
    <source>
        <dbReference type="ARBA" id="ARBA00022833"/>
    </source>
</evidence>
<evidence type="ECO:0000313" key="14">
    <source>
        <dbReference type="EMBL" id="RAY11047.1"/>
    </source>
</evidence>
<evidence type="ECO:0000256" key="6">
    <source>
        <dbReference type="ARBA" id="ARBA00022723"/>
    </source>
</evidence>
<keyword evidence="6" id="KW-0479">Metal-binding</keyword>
<evidence type="ECO:0000256" key="10">
    <source>
        <dbReference type="ARBA" id="ARBA00023049"/>
    </source>
</evidence>
<proteinExistence type="predicted"/>
<dbReference type="InterPro" id="IPR001915">
    <property type="entry name" value="Peptidase_M48"/>
</dbReference>
<evidence type="ECO:0000256" key="7">
    <source>
        <dbReference type="ARBA" id="ARBA00022801"/>
    </source>
</evidence>
<dbReference type="Proteomes" id="UP000251891">
    <property type="component" value="Unassembled WGS sequence"/>
</dbReference>
<evidence type="ECO:0000256" key="1">
    <source>
        <dbReference type="ARBA" id="ARBA00001947"/>
    </source>
</evidence>
<dbReference type="PANTHER" id="PTHR43221">
    <property type="entry name" value="PROTEASE HTPX"/>
    <property type="match status" value="1"/>
</dbReference>
<evidence type="ECO:0000256" key="3">
    <source>
        <dbReference type="ARBA" id="ARBA00022475"/>
    </source>
</evidence>
<comment type="subcellular location">
    <subcellularLocation>
        <location evidence="2">Cell membrane</location>
        <topology evidence="2">Multi-pass membrane protein</topology>
    </subcellularLocation>
</comment>
<keyword evidence="4 14" id="KW-0645">Protease</keyword>
<dbReference type="Pfam" id="PF01435">
    <property type="entry name" value="Peptidase_M48"/>
    <property type="match status" value="1"/>
</dbReference>
<dbReference type="GO" id="GO:0005886">
    <property type="term" value="C:plasma membrane"/>
    <property type="evidence" value="ECO:0007669"/>
    <property type="project" value="UniProtKB-SubCell"/>
</dbReference>
<accession>A0A365GW50</accession>
<feature type="transmembrane region" description="Helical" evidence="12">
    <location>
        <begin position="43"/>
        <end position="63"/>
    </location>
</feature>
<dbReference type="GO" id="GO:0046872">
    <property type="term" value="F:metal ion binding"/>
    <property type="evidence" value="ECO:0007669"/>
    <property type="project" value="UniProtKB-KW"/>
</dbReference>
<evidence type="ECO:0000256" key="9">
    <source>
        <dbReference type="ARBA" id="ARBA00022989"/>
    </source>
</evidence>
<dbReference type="EMBL" id="QLYX01000022">
    <property type="protein sequence ID" value="RAY11047.1"/>
    <property type="molecule type" value="Genomic_DNA"/>
</dbReference>
<dbReference type="PANTHER" id="PTHR43221:SF1">
    <property type="entry name" value="PROTEASE HTPX"/>
    <property type="match status" value="1"/>
</dbReference>
<dbReference type="AlphaFoldDB" id="A0A365GW50"/>
<comment type="cofactor">
    <cofactor evidence="1">
        <name>Zn(2+)</name>
        <dbReference type="ChEBI" id="CHEBI:29105"/>
    </cofactor>
</comment>
<dbReference type="Gene3D" id="3.30.2010.10">
    <property type="entry name" value="Metalloproteases ('zincins'), catalytic domain"/>
    <property type="match status" value="1"/>
</dbReference>
<name>A0A365GW50_9ACTN</name>
<keyword evidence="10" id="KW-0482">Metalloprotease</keyword>
<evidence type="ECO:0000313" key="15">
    <source>
        <dbReference type="Proteomes" id="UP000251891"/>
    </source>
</evidence>
<dbReference type="GO" id="GO:0006508">
    <property type="term" value="P:proteolysis"/>
    <property type="evidence" value="ECO:0007669"/>
    <property type="project" value="UniProtKB-KW"/>
</dbReference>
<dbReference type="GO" id="GO:0004222">
    <property type="term" value="F:metalloendopeptidase activity"/>
    <property type="evidence" value="ECO:0007669"/>
    <property type="project" value="InterPro"/>
</dbReference>
<evidence type="ECO:0000256" key="11">
    <source>
        <dbReference type="ARBA" id="ARBA00023136"/>
    </source>
</evidence>
<evidence type="ECO:0000259" key="13">
    <source>
        <dbReference type="Pfam" id="PF01435"/>
    </source>
</evidence>
<evidence type="ECO:0000256" key="4">
    <source>
        <dbReference type="ARBA" id="ARBA00022670"/>
    </source>
</evidence>
<dbReference type="OrthoDB" id="155290at2"/>
<keyword evidence="7" id="KW-0378">Hydrolase</keyword>
<protein>
    <submittedName>
        <fullName evidence="14">HtpX-like protease</fullName>
    </submittedName>
</protein>
<keyword evidence="8" id="KW-0862">Zinc</keyword>
<keyword evidence="3" id="KW-1003">Cell membrane</keyword>
<evidence type="ECO:0000256" key="12">
    <source>
        <dbReference type="SAM" id="Phobius"/>
    </source>
</evidence>
<keyword evidence="9 12" id="KW-1133">Transmembrane helix</keyword>
<feature type="transmembrane region" description="Helical" evidence="12">
    <location>
        <begin position="7"/>
        <end position="37"/>
    </location>
</feature>
<keyword evidence="5 12" id="KW-0812">Transmembrane</keyword>
<evidence type="ECO:0000256" key="2">
    <source>
        <dbReference type="ARBA" id="ARBA00004651"/>
    </source>
</evidence>
<feature type="domain" description="Peptidase M48" evidence="13">
    <location>
        <begin position="88"/>
        <end position="306"/>
    </location>
</feature>
<dbReference type="RefSeq" id="WP_111871947.1">
    <property type="nucleotide sequence ID" value="NZ_QLYX01000022.1"/>
</dbReference>
<comment type="caution">
    <text evidence="14">The sequence shown here is derived from an EMBL/GenBank/DDBJ whole genome shotgun (WGS) entry which is preliminary data.</text>
</comment>